<evidence type="ECO:0000256" key="2">
    <source>
        <dbReference type="ARBA" id="ARBA00022771"/>
    </source>
</evidence>
<keyword evidence="10" id="KW-1185">Reference proteome</keyword>
<evidence type="ECO:0000259" key="8">
    <source>
        <dbReference type="PROSITE" id="PS51194"/>
    </source>
</evidence>
<dbReference type="OrthoDB" id="423559at2759"/>
<feature type="compositionally biased region" description="Polar residues" evidence="6">
    <location>
        <begin position="1566"/>
        <end position="1577"/>
    </location>
</feature>
<dbReference type="Pfam" id="PF00176">
    <property type="entry name" value="SNF2-rel_dom"/>
    <property type="match status" value="1"/>
</dbReference>
<evidence type="ECO:0000313" key="9">
    <source>
        <dbReference type="EMBL" id="ROT64010.1"/>
    </source>
</evidence>
<evidence type="ECO:0000259" key="7">
    <source>
        <dbReference type="PROSITE" id="PS50089"/>
    </source>
</evidence>
<dbReference type="InterPro" id="IPR048686">
    <property type="entry name" value="SHPRH_helical_1st"/>
</dbReference>
<keyword evidence="3" id="KW-0378">Hydrolase</keyword>
<feature type="compositionally biased region" description="Basic and acidic residues" evidence="6">
    <location>
        <begin position="186"/>
        <end position="195"/>
    </location>
</feature>
<dbReference type="InterPro" id="IPR001841">
    <property type="entry name" value="Znf_RING"/>
</dbReference>
<dbReference type="GO" id="GO:0008270">
    <property type="term" value="F:zinc ion binding"/>
    <property type="evidence" value="ECO:0007669"/>
    <property type="project" value="UniProtKB-KW"/>
</dbReference>
<evidence type="ECO:0000256" key="1">
    <source>
        <dbReference type="ARBA" id="ARBA00022723"/>
    </source>
</evidence>
<protein>
    <submittedName>
        <fullName evidence="9">Putative E3 ubiquitin-protein ligase SHPRH isoform X2</fullName>
    </submittedName>
</protein>
<dbReference type="InterPro" id="IPR001965">
    <property type="entry name" value="Znf_PHD"/>
</dbReference>
<dbReference type="GO" id="GO:0061630">
    <property type="term" value="F:ubiquitin protein ligase activity"/>
    <property type="evidence" value="ECO:0007669"/>
    <property type="project" value="TreeGrafter"/>
</dbReference>
<dbReference type="InterPro" id="IPR049730">
    <property type="entry name" value="SNF2/RAD54-like_C"/>
</dbReference>
<dbReference type="Pfam" id="PF21325">
    <property type="entry name" value="SHPRH_helical-1st"/>
    <property type="match status" value="1"/>
</dbReference>
<dbReference type="InterPro" id="IPR048695">
    <property type="entry name" value="SHPRH_helical_2nd"/>
</dbReference>
<dbReference type="FunFam" id="3.40.50.10810:FF:000013">
    <property type="entry name" value="E3 ubiquitin-protein ligase SHPRH isoform X2"/>
    <property type="match status" value="1"/>
</dbReference>
<dbReference type="InterPro" id="IPR014001">
    <property type="entry name" value="Helicase_ATP-bd"/>
</dbReference>
<dbReference type="SMART" id="SM00184">
    <property type="entry name" value="RING"/>
    <property type="match status" value="1"/>
</dbReference>
<feature type="region of interest" description="Disordered" evidence="6">
    <location>
        <begin position="1546"/>
        <end position="1577"/>
    </location>
</feature>
<dbReference type="PROSITE" id="PS50089">
    <property type="entry name" value="ZF_RING_2"/>
    <property type="match status" value="1"/>
</dbReference>
<dbReference type="InterPro" id="IPR013083">
    <property type="entry name" value="Znf_RING/FYVE/PHD"/>
</dbReference>
<proteinExistence type="predicted"/>
<dbReference type="SUPFAM" id="SSF57903">
    <property type="entry name" value="FYVE/PHD zinc finger"/>
    <property type="match status" value="1"/>
</dbReference>
<dbReference type="SUPFAM" id="SSF52540">
    <property type="entry name" value="P-loop containing nucleoside triphosphate hydrolases"/>
    <property type="match status" value="3"/>
</dbReference>
<dbReference type="GO" id="GO:0005634">
    <property type="term" value="C:nucleus"/>
    <property type="evidence" value="ECO:0007669"/>
    <property type="project" value="TreeGrafter"/>
</dbReference>
<keyword evidence="1" id="KW-0479">Metal-binding</keyword>
<dbReference type="CDD" id="cd18070">
    <property type="entry name" value="DEXQc_SHPRH"/>
    <property type="match status" value="1"/>
</dbReference>
<feature type="compositionally biased region" description="Polar residues" evidence="6">
    <location>
        <begin position="1411"/>
        <end position="1426"/>
    </location>
</feature>
<dbReference type="CDD" id="cd18793">
    <property type="entry name" value="SF2_C_SNF"/>
    <property type="match status" value="1"/>
</dbReference>
<dbReference type="STRING" id="6689.A0A3R7LV84"/>
<dbReference type="CDD" id="cd16569">
    <property type="entry name" value="RING-HC_SHPRH-like"/>
    <property type="match status" value="1"/>
</dbReference>
<evidence type="ECO:0000256" key="3">
    <source>
        <dbReference type="ARBA" id="ARBA00022801"/>
    </source>
</evidence>
<keyword evidence="4" id="KW-0862">Zinc</keyword>
<feature type="region of interest" description="Disordered" evidence="6">
    <location>
        <begin position="1411"/>
        <end position="1443"/>
    </location>
</feature>
<organism evidence="9 10">
    <name type="scientific">Penaeus vannamei</name>
    <name type="common">Whiteleg shrimp</name>
    <name type="synonym">Litopenaeus vannamei</name>
    <dbReference type="NCBI Taxonomy" id="6689"/>
    <lineage>
        <taxon>Eukaryota</taxon>
        <taxon>Metazoa</taxon>
        <taxon>Ecdysozoa</taxon>
        <taxon>Arthropoda</taxon>
        <taxon>Crustacea</taxon>
        <taxon>Multicrustacea</taxon>
        <taxon>Malacostraca</taxon>
        <taxon>Eumalacostraca</taxon>
        <taxon>Eucarida</taxon>
        <taxon>Decapoda</taxon>
        <taxon>Dendrobranchiata</taxon>
        <taxon>Penaeoidea</taxon>
        <taxon>Penaeidae</taxon>
        <taxon>Penaeus</taxon>
    </lineage>
</organism>
<dbReference type="SMART" id="SM00249">
    <property type="entry name" value="PHD"/>
    <property type="match status" value="1"/>
</dbReference>
<dbReference type="PROSITE" id="PS00518">
    <property type="entry name" value="ZF_RING_1"/>
    <property type="match status" value="1"/>
</dbReference>
<dbReference type="PROSITE" id="PS01359">
    <property type="entry name" value="ZF_PHD_1"/>
    <property type="match status" value="1"/>
</dbReference>
<evidence type="ECO:0000256" key="5">
    <source>
        <dbReference type="PROSITE-ProRule" id="PRU00175"/>
    </source>
</evidence>
<dbReference type="PROSITE" id="PS51194">
    <property type="entry name" value="HELICASE_CTER"/>
    <property type="match status" value="1"/>
</dbReference>
<comment type="caution">
    <text evidence="9">The sequence shown here is derived from an EMBL/GenBank/DDBJ whole genome shotgun (WGS) entry which is preliminary data.</text>
</comment>
<dbReference type="Proteomes" id="UP000283509">
    <property type="component" value="Unassembled WGS sequence"/>
</dbReference>
<dbReference type="InterPro" id="IPR017907">
    <property type="entry name" value="Znf_RING_CS"/>
</dbReference>
<feature type="domain" description="Helicase C-terminal" evidence="8">
    <location>
        <begin position="1239"/>
        <end position="1391"/>
    </location>
</feature>
<evidence type="ECO:0000256" key="6">
    <source>
        <dbReference type="SAM" id="MobiDB-lite"/>
    </source>
</evidence>
<dbReference type="SMART" id="SM00490">
    <property type="entry name" value="HELICc"/>
    <property type="match status" value="1"/>
</dbReference>
<keyword evidence="2 5" id="KW-0863">Zinc-finger</keyword>
<dbReference type="Pfam" id="PF21324">
    <property type="entry name" value="SHPRH_helical-2nd"/>
    <property type="match status" value="1"/>
</dbReference>
<dbReference type="Pfam" id="PF00271">
    <property type="entry name" value="Helicase_C"/>
    <property type="match status" value="1"/>
</dbReference>
<dbReference type="InterPro" id="IPR038718">
    <property type="entry name" value="SNF2-like_sf"/>
</dbReference>
<reference evidence="9 10" key="2">
    <citation type="submission" date="2019-01" db="EMBL/GenBank/DDBJ databases">
        <title>The decoding of complex shrimp genome reveals the adaptation for benthos swimmer, frequently molting mechanism and breeding impact on genome.</title>
        <authorList>
            <person name="Sun Y."/>
            <person name="Gao Y."/>
            <person name="Yu Y."/>
        </authorList>
    </citation>
    <scope>NUCLEOTIDE SEQUENCE [LARGE SCALE GENOMIC DNA]</scope>
    <source>
        <tissue evidence="9">Muscle</tissue>
    </source>
</reference>
<dbReference type="Gene3D" id="3.40.50.10810">
    <property type="entry name" value="Tandem AAA-ATPase domain"/>
    <property type="match status" value="2"/>
</dbReference>
<dbReference type="SUPFAM" id="SSF57850">
    <property type="entry name" value="RING/U-box"/>
    <property type="match status" value="1"/>
</dbReference>
<dbReference type="InterPro" id="IPR052583">
    <property type="entry name" value="ATP-helicase/E3_Ub-Ligase"/>
</dbReference>
<feature type="compositionally biased region" description="Acidic residues" evidence="6">
    <location>
        <begin position="250"/>
        <end position="259"/>
    </location>
</feature>
<dbReference type="CDD" id="cd15547">
    <property type="entry name" value="PHD_SHPRH"/>
    <property type="match status" value="1"/>
</dbReference>
<dbReference type="Gene3D" id="3.40.50.300">
    <property type="entry name" value="P-loop containing nucleotide triphosphate hydrolases"/>
    <property type="match status" value="1"/>
</dbReference>
<name>A0A3R7LV84_PENVA</name>
<gene>
    <name evidence="9" type="ORF">C7M84_018073</name>
</gene>
<accession>A0A3R7LV84</accession>
<dbReference type="InterPro" id="IPR027417">
    <property type="entry name" value="P-loop_NTPase"/>
</dbReference>
<dbReference type="GO" id="GO:0005524">
    <property type="term" value="F:ATP binding"/>
    <property type="evidence" value="ECO:0007669"/>
    <property type="project" value="InterPro"/>
</dbReference>
<evidence type="ECO:0000313" key="10">
    <source>
        <dbReference type="Proteomes" id="UP000283509"/>
    </source>
</evidence>
<dbReference type="PANTHER" id="PTHR45865:SF1">
    <property type="entry name" value="E3 UBIQUITIN-PROTEIN LIGASE SHPRH"/>
    <property type="match status" value="1"/>
</dbReference>
<dbReference type="Pfam" id="PF00097">
    <property type="entry name" value="zf-C3HC4"/>
    <property type="match status" value="1"/>
</dbReference>
<reference evidence="9 10" key="1">
    <citation type="submission" date="2018-04" db="EMBL/GenBank/DDBJ databases">
        <authorList>
            <person name="Zhang X."/>
            <person name="Yuan J."/>
            <person name="Li F."/>
            <person name="Xiang J."/>
        </authorList>
    </citation>
    <scope>NUCLEOTIDE SEQUENCE [LARGE SCALE GENOMIC DNA]</scope>
    <source>
        <tissue evidence="9">Muscle</tissue>
    </source>
</reference>
<dbReference type="InterPro" id="IPR011011">
    <property type="entry name" value="Znf_FYVE_PHD"/>
</dbReference>
<dbReference type="SMART" id="SM00487">
    <property type="entry name" value="DEXDc"/>
    <property type="match status" value="1"/>
</dbReference>
<dbReference type="InterPro" id="IPR001650">
    <property type="entry name" value="Helicase_C-like"/>
</dbReference>
<sequence>MKLKHDTEVLYKAVKEYHNNIEYVDLDVQHSSLIPQLRPYQKAAVRWMLHQENYGGDKQKDEGELHCLFTEIKCEDGTELYYNRYGGFIVKDKPLAVAPSPGGILADEMGLGKTVEVLSCILNHPRKEVPKPEYQEPVRVEQSRKRKSAKKDVAGDVYTLHQEENEDEDNAIDSKSHIELSCNKSPSEEKEETPAKRGKGRAARKRQSHIKVHIPKKVKEEEEDQEEEETSRSGRPKRRAARSTGAYADYDVDSEDEDDYKPPEKKLVSTKSPSMKKAPAYNPEQEISEDTHWSSIESVIINECWEGKAKEYKKEGSYKDFRKYLKMKKKDPYHMMSLKERLQAQYKNSIAEYSAVGFVSKRAIQGFFDLKVEQKSYFECICGSTTAENRDEKFRVQCSVCSLWQHAECVQFDVSDPYRGVYICPHCWTQETPVVSEATLIVTPSSISYQWVDEIMKHLKNKALRMLVYKGVATQGYMQPRFLGNFDIVITTYETLRQELNYVDLPHSNSEMGRRCSAIPSASWPLPPSEWWRVCLDEAQMVECTTTKTAEMALRLAAINRWCVTGTPVQKSVNDLQGLLMFLGVDPYGVAQWWHRCLYVPYCHHQKEPLHNLVSQYLWRNAKKDVIHQIDIPKQMEEIHWLTFTRVEEHFYQRLHAECSYDAQQRLKKFSDPKTKLSDLDRQTLSSLLHPLLKLRQACNHPQVVKGQFMSINRKTMTMEMLLDNLIKKTKLESEEAHRLLVASMNGLAGVHIIKEEWVEAVNVYRGVLQSIEEHSNIKTDSLQRLHTLHNLAELIESNHQGVAPTLRDSTLREQAEAIRKRYLQHHPQQVTAANEECTSNTEAVDELKSQYNSRIDWWLGALQSFDNDFVQEVRDEMLSSYSRFEEHKCLLYPVQSKVHMQRVLNAENDKMKEQRSDMINGVKHLLTVELTSMLDLAIDCHLRPTELEPPQCLLCATHEFFEDYEETLFSMKELKHSRTTGVSKETEDVKDKAQVLQATRRGNWGQSETERVLRYLQTRCLGKVENEIYEDSHVYFQSLEAMKKEFKNYRILWRSLFDSVSAMDEVNMATIRLRLRFPDEELPQQKKKKNGPDLDKKVEALRYVIEPAELDQQEIKLKSDQIVAKNDLRIKLGQLLYLQNLSKTDFGKEGGKNPEPCPICQGDLGEKWAVLLCGHCYCMECMRTLSNRGFNGLDKSNVKCPMCRQPTRTREISYVDTKAKEEEEYIKVQGSLSTKVEGVVRLMLKIKLSDPEAKVLVFSSWVDVLDVIADAFAQNGITFRALHQHSKFQKHLASFKSNSLISALLLPISSGANGLNIIEAAHVILVEPILNPAAELQAIGRIHRIGQTKETTVHRFLVRDTIEDRMHHILKHHHAIIHTDENTVTIEDLRNLFLHPEELELQREIALGTSQHNGTDSPQCDSQPQEGSGEGSGCRTSSGSTAASVANGSVLSALESSDSVSSPSTSKQSVSHCNSDYVTVVKASSSWLQPDEDQPSTSGHSADELSCDRNLNPDSPASEFFMCEAPERNSLQSSCTHEVDSAVLPLDSAPQEIDMSPAAPRDNTVPLSPSSSLHDR</sequence>
<dbReference type="PANTHER" id="PTHR45865">
    <property type="entry name" value="E3 UBIQUITIN-PROTEIN LIGASE SHPRH FAMILY MEMBER"/>
    <property type="match status" value="1"/>
</dbReference>
<evidence type="ECO:0000256" key="4">
    <source>
        <dbReference type="ARBA" id="ARBA00022833"/>
    </source>
</evidence>
<dbReference type="InterPro" id="IPR019786">
    <property type="entry name" value="Zinc_finger_PHD-type_CS"/>
</dbReference>
<dbReference type="EMBL" id="QCYY01003340">
    <property type="protein sequence ID" value="ROT64010.1"/>
    <property type="molecule type" value="Genomic_DNA"/>
</dbReference>
<dbReference type="Gene3D" id="3.30.40.10">
    <property type="entry name" value="Zinc/RING finger domain, C3HC4 (zinc finger)"/>
    <property type="match status" value="2"/>
</dbReference>
<dbReference type="GO" id="GO:0016787">
    <property type="term" value="F:hydrolase activity"/>
    <property type="evidence" value="ECO:0007669"/>
    <property type="project" value="UniProtKB-KW"/>
</dbReference>
<feature type="region of interest" description="Disordered" evidence="6">
    <location>
        <begin position="132"/>
        <end position="289"/>
    </location>
</feature>
<feature type="compositionally biased region" description="Basic and acidic residues" evidence="6">
    <location>
        <begin position="132"/>
        <end position="143"/>
    </location>
</feature>
<feature type="compositionally biased region" description="Basic residues" evidence="6">
    <location>
        <begin position="196"/>
        <end position="216"/>
    </location>
</feature>
<dbReference type="GO" id="GO:0006974">
    <property type="term" value="P:DNA damage response"/>
    <property type="evidence" value="ECO:0007669"/>
    <property type="project" value="TreeGrafter"/>
</dbReference>
<dbReference type="GO" id="GO:0000209">
    <property type="term" value="P:protein polyubiquitination"/>
    <property type="evidence" value="ECO:0007669"/>
    <property type="project" value="TreeGrafter"/>
</dbReference>
<dbReference type="InterPro" id="IPR018957">
    <property type="entry name" value="Znf_C3HC4_RING-type"/>
</dbReference>
<feature type="region of interest" description="Disordered" evidence="6">
    <location>
        <begin position="1487"/>
        <end position="1514"/>
    </location>
</feature>
<feature type="domain" description="RING-type" evidence="7">
    <location>
        <begin position="1158"/>
        <end position="1205"/>
    </location>
</feature>
<dbReference type="InterPro" id="IPR000330">
    <property type="entry name" value="SNF2_N"/>
</dbReference>